<evidence type="ECO:0000256" key="4">
    <source>
        <dbReference type="SAM" id="MobiDB-lite"/>
    </source>
</evidence>
<organism evidence="6 7">
    <name type="scientific">Marinactinospora rubrisoli</name>
    <dbReference type="NCBI Taxonomy" id="2715399"/>
    <lineage>
        <taxon>Bacteria</taxon>
        <taxon>Bacillati</taxon>
        <taxon>Actinomycetota</taxon>
        <taxon>Actinomycetes</taxon>
        <taxon>Streptosporangiales</taxon>
        <taxon>Nocardiopsidaceae</taxon>
        <taxon>Marinactinospora</taxon>
    </lineage>
</organism>
<feature type="compositionally biased region" description="Basic and acidic residues" evidence="4">
    <location>
        <begin position="150"/>
        <end position="165"/>
    </location>
</feature>
<comment type="caution">
    <text evidence="6">The sequence shown here is derived from an EMBL/GenBank/DDBJ whole genome shotgun (WGS) entry which is preliminary data.</text>
</comment>
<dbReference type="PROSITE" id="PS51884">
    <property type="entry name" value="CHAPLIN"/>
    <property type="match status" value="2"/>
</dbReference>
<dbReference type="EMBL" id="JBHTBH010000007">
    <property type="protein sequence ID" value="MFC7329224.1"/>
    <property type="molecule type" value="Genomic_DNA"/>
</dbReference>
<evidence type="ECO:0000259" key="5">
    <source>
        <dbReference type="PROSITE" id="PS51884"/>
    </source>
</evidence>
<feature type="domain" description="Chaplin" evidence="5">
    <location>
        <begin position="425"/>
        <end position="465"/>
    </location>
</feature>
<keyword evidence="2" id="KW-0130">Cell adhesion</keyword>
<protein>
    <submittedName>
        <fullName evidence="6">Chaplin family protein</fullName>
    </submittedName>
</protein>
<name>A0ABW2KJ63_9ACTN</name>
<sequence>MRKWVRTSAETAILTAGFVALGVGVSYADDITTSGNGSILGGNQVGVEGDVPVNLSGNAISAILGVSGAAAEDTNAVVAEDEDEITTSGNGSIIGGNQIGVDLDVPVNATGNAIAAVGGVAGAAAEDTTAAVVEVDDVDHHKHPKHPKDHYRNGEEPERRHQLAGEELRPQAAVDATVDRAERLVRAVDIPEVFPLTSPITVHQKGGAEGERQHQASVRGDTPVPVVESTLDRAERIVRDTELPQVAPLTSPITVHQMGAVEEERRHQLSVREADPVRAVESTLDRAERIVRDVELPRLTPLTEPVTVHQMGPGATEDLIGTAAEVTRPLQVSTDTIQAGPLLKQSAPVDGERVRQSWAAEDDSDIVTSGNGSVIGGNQVGVEGDVPVNLSGNAISAILGVSGAAVEDADAVVAEDDEDVVTSGNGSILGGNQIGVELDVPVNATGNAIAAVGGVAGAAAQDTTAAVVEGAPGAPLRQAAVDPMVSPLPEPATAEPGSQGTTGTGGTPGKTPAPAEMSGLPKFAGDLADLLGLNGTTLGLVG</sequence>
<evidence type="ECO:0000256" key="1">
    <source>
        <dbReference type="ARBA" id="ARBA00022512"/>
    </source>
</evidence>
<accession>A0ABW2KJ63</accession>
<evidence type="ECO:0000256" key="2">
    <source>
        <dbReference type="ARBA" id="ARBA00022889"/>
    </source>
</evidence>
<keyword evidence="3" id="KW-0034">Amyloid</keyword>
<feature type="region of interest" description="Disordered" evidence="4">
    <location>
        <begin position="484"/>
        <end position="520"/>
    </location>
</feature>
<keyword evidence="7" id="KW-1185">Reference proteome</keyword>
<proteinExistence type="predicted"/>
<dbReference type="Proteomes" id="UP001596540">
    <property type="component" value="Unassembled WGS sequence"/>
</dbReference>
<evidence type="ECO:0000256" key="3">
    <source>
        <dbReference type="ARBA" id="ARBA00023087"/>
    </source>
</evidence>
<evidence type="ECO:0000313" key="7">
    <source>
        <dbReference type="Proteomes" id="UP001596540"/>
    </source>
</evidence>
<dbReference type="Pfam" id="PF03777">
    <property type="entry name" value="ChpA-C"/>
    <property type="match status" value="1"/>
</dbReference>
<keyword evidence="1" id="KW-0964">Secreted</keyword>
<gene>
    <name evidence="6" type="ORF">ACFQRF_15925</name>
</gene>
<keyword evidence="1" id="KW-0134">Cell wall</keyword>
<evidence type="ECO:0000313" key="6">
    <source>
        <dbReference type="EMBL" id="MFC7329224.1"/>
    </source>
</evidence>
<feature type="domain" description="Chaplin" evidence="5">
    <location>
        <begin position="90"/>
        <end position="130"/>
    </location>
</feature>
<reference evidence="7" key="1">
    <citation type="journal article" date="2019" name="Int. J. Syst. Evol. Microbiol.">
        <title>The Global Catalogue of Microorganisms (GCM) 10K type strain sequencing project: providing services to taxonomists for standard genome sequencing and annotation.</title>
        <authorList>
            <consortium name="The Broad Institute Genomics Platform"/>
            <consortium name="The Broad Institute Genome Sequencing Center for Infectious Disease"/>
            <person name="Wu L."/>
            <person name="Ma J."/>
        </authorList>
    </citation>
    <scope>NUCLEOTIDE SEQUENCE [LARGE SCALE GENOMIC DNA]</scope>
    <source>
        <strain evidence="7">CGMCC 4.7382</strain>
    </source>
</reference>
<dbReference type="InterPro" id="IPR005528">
    <property type="entry name" value="ChpA-H"/>
</dbReference>
<feature type="region of interest" description="Disordered" evidence="4">
    <location>
        <begin position="140"/>
        <end position="165"/>
    </location>
</feature>
<dbReference type="RefSeq" id="WP_379871882.1">
    <property type="nucleotide sequence ID" value="NZ_JBHTBH010000007.1"/>
</dbReference>